<dbReference type="RefSeq" id="WP_284319831.1">
    <property type="nucleotide sequence ID" value="NZ_BSOB01000010.1"/>
</dbReference>
<gene>
    <name evidence="2" type="ORF">GCM10007901_10290</name>
</gene>
<dbReference type="Proteomes" id="UP001156670">
    <property type="component" value="Unassembled WGS sequence"/>
</dbReference>
<name>A0ABQ5XLU8_9GAMM</name>
<comment type="caution">
    <text evidence="2">The sequence shown here is derived from an EMBL/GenBank/DDBJ whole genome shotgun (WGS) entry which is preliminary data.</text>
</comment>
<evidence type="ECO:0008006" key="4">
    <source>
        <dbReference type="Google" id="ProtNLM"/>
    </source>
</evidence>
<feature type="chain" id="PRO_5045201132" description="DUF3617 family protein" evidence="1">
    <location>
        <begin position="23"/>
        <end position="147"/>
    </location>
</feature>
<evidence type="ECO:0000313" key="2">
    <source>
        <dbReference type="EMBL" id="GLQ92078.1"/>
    </source>
</evidence>
<evidence type="ECO:0000256" key="1">
    <source>
        <dbReference type="SAM" id="SignalP"/>
    </source>
</evidence>
<dbReference type="EMBL" id="BSOB01000010">
    <property type="protein sequence ID" value="GLQ92078.1"/>
    <property type="molecule type" value="Genomic_DNA"/>
</dbReference>
<accession>A0ABQ5XLU8</accession>
<sequence>MKAVMSAVLAFTFAATAASAFAQSAPASNSLPYKDCIRLDQINEWHVVDPQTIIVRTGPYQRYLVKLKASCDKLGIGNPGMQFVPSESDKATAPLRICGGVGEKVRARNQPPCAIDSVGLIDETTFNGYRDHAKYHSVTSQQPAKNP</sequence>
<dbReference type="InterPro" id="IPR045500">
    <property type="entry name" value="DUF6491"/>
</dbReference>
<organism evidence="2 3">
    <name type="scientific">Dyella acidisoli</name>
    <dbReference type="NCBI Taxonomy" id="1867834"/>
    <lineage>
        <taxon>Bacteria</taxon>
        <taxon>Pseudomonadati</taxon>
        <taxon>Pseudomonadota</taxon>
        <taxon>Gammaproteobacteria</taxon>
        <taxon>Lysobacterales</taxon>
        <taxon>Rhodanobacteraceae</taxon>
        <taxon>Dyella</taxon>
    </lineage>
</organism>
<reference evidence="3" key="1">
    <citation type="journal article" date="2019" name="Int. J. Syst. Evol. Microbiol.">
        <title>The Global Catalogue of Microorganisms (GCM) 10K type strain sequencing project: providing services to taxonomists for standard genome sequencing and annotation.</title>
        <authorList>
            <consortium name="The Broad Institute Genomics Platform"/>
            <consortium name="The Broad Institute Genome Sequencing Center for Infectious Disease"/>
            <person name="Wu L."/>
            <person name="Ma J."/>
        </authorList>
    </citation>
    <scope>NUCLEOTIDE SEQUENCE [LARGE SCALE GENOMIC DNA]</scope>
    <source>
        <strain evidence="3">NBRC 111980</strain>
    </source>
</reference>
<proteinExistence type="predicted"/>
<keyword evidence="1" id="KW-0732">Signal</keyword>
<keyword evidence="3" id="KW-1185">Reference proteome</keyword>
<dbReference type="Pfam" id="PF20101">
    <property type="entry name" value="DUF6491"/>
    <property type="match status" value="1"/>
</dbReference>
<feature type="signal peptide" evidence="1">
    <location>
        <begin position="1"/>
        <end position="22"/>
    </location>
</feature>
<protein>
    <recommendedName>
        <fullName evidence="4">DUF3617 family protein</fullName>
    </recommendedName>
</protein>
<evidence type="ECO:0000313" key="3">
    <source>
        <dbReference type="Proteomes" id="UP001156670"/>
    </source>
</evidence>